<evidence type="ECO:0000313" key="1">
    <source>
        <dbReference type="Proteomes" id="UP000887565"/>
    </source>
</evidence>
<dbReference type="Proteomes" id="UP000887565">
    <property type="component" value="Unplaced"/>
</dbReference>
<organism evidence="1 2">
    <name type="scientific">Romanomermis culicivorax</name>
    <name type="common">Nematode worm</name>
    <dbReference type="NCBI Taxonomy" id="13658"/>
    <lineage>
        <taxon>Eukaryota</taxon>
        <taxon>Metazoa</taxon>
        <taxon>Ecdysozoa</taxon>
        <taxon>Nematoda</taxon>
        <taxon>Enoplea</taxon>
        <taxon>Dorylaimia</taxon>
        <taxon>Mermithida</taxon>
        <taxon>Mermithoidea</taxon>
        <taxon>Mermithidae</taxon>
        <taxon>Romanomermis</taxon>
    </lineage>
</organism>
<name>A0A915IQC4_ROMCU</name>
<dbReference type="AlphaFoldDB" id="A0A915IQC4"/>
<accession>A0A915IQC4</accession>
<evidence type="ECO:0000313" key="2">
    <source>
        <dbReference type="WBParaSite" id="nRc.2.0.1.t15619-RA"/>
    </source>
</evidence>
<reference evidence="2" key="1">
    <citation type="submission" date="2022-11" db="UniProtKB">
        <authorList>
            <consortium name="WormBaseParasite"/>
        </authorList>
    </citation>
    <scope>IDENTIFICATION</scope>
</reference>
<keyword evidence="1" id="KW-1185">Reference proteome</keyword>
<protein>
    <submittedName>
        <fullName evidence="2">Uncharacterized protein</fullName>
    </submittedName>
</protein>
<sequence length="118" mass="13716">MFDRQESNKLPGIEENKQIIWDIHQEYQIGMDKQTKLKKKKSPTMPTQLAIPPKFQMKPALIINTTRRQAPVTMRDLRTFSSETVDLMLLSQVMGPDPDFCDGYCCSRNRRCRAVQLV</sequence>
<dbReference type="WBParaSite" id="nRc.2.0.1.t15619-RA">
    <property type="protein sequence ID" value="nRc.2.0.1.t15619-RA"/>
    <property type="gene ID" value="nRc.2.0.1.g15619"/>
</dbReference>
<proteinExistence type="predicted"/>